<feature type="transmembrane region" description="Helical" evidence="7">
    <location>
        <begin position="138"/>
        <end position="157"/>
    </location>
</feature>
<evidence type="ECO:0000256" key="5">
    <source>
        <dbReference type="ARBA" id="ARBA00023136"/>
    </source>
</evidence>
<dbReference type="InterPro" id="IPR004923">
    <property type="entry name" value="FTR1/Fip1/EfeU"/>
</dbReference>
<feature type="compositionally biased region" description="Basic and acidic residues" evidence="6">
    <location>
        <begin position="260"/>
        <end position="271"/>
    </location>
</feature>
<sequence length="319" mass="31430">MFDTYLFGLSQGLAAFLAVALLLARPVAAGRRAAARPVLYGCGAAVVLAGGFGFALEFASQGLTFRARELLGGTLSVGAAALLTGALTALVRGGPGAAGRRLLFAVAFAAVVRDGTDTALFTWSAVRSALDGQGSAGPLALVLLGFATAAGLAYPVVTSVRSRALAYGALAVLAGGALAHGAGRWQSAGAGTADGSGGWAAVAFDLTAAVPPDSWYGAPLTAVLGLPPDPTVLQCAVWGLYTIPALVHTLAPVGFGRSAGGEEKATDEKADSGGNAVRARPPGPYGDGRRGDGDGAGPDGGRMCDRPRGAGGGPLGDEG</sequence>
<evidence type="ECO:0000256" key="1">
    <source>
        <dbReference type="ARBA" id="ARBA00004141"/>
    </source>
</evidence>
<gene>
    <name evidence="8" type="ORF">FF041_02635</name>
</gene>
<comment type="caution">
    <text evidence="8">The sequence shown here is derived from an EMBL/GenBank/DDBJ whole genome shotgun (WGS) entry which is preliminary data.</text>
</comment>
<dbReference type="GO" id="GO:0005381">
    <property type="term" value="F:iron ion transmembrane transporter activity"/>
    <property type="evidence" value="ECO:0007669"/>
    <property type="project" value="InterPro"/>
</dbReference>
<evidence type="ECO:0000256" key="4">
    <source>
        <dbReference type="ARBA" id="ARBA00022989"/>
    </source>
</evidence>
<evidence type="ECO:0000256" key="7">
    <source>
        <dbReference type="SAM" id="Phobius"/>
    </source>
</evidence>
<comment type="subcellular location">
    <subcellularLocation>
        <location evidence="1">Membrane</location>
        <topology evidence="1">Multi-pass membrane protein</topology>
    </subcellularLocation>
</comment>
<keyword evidence="5 7" id="KW-0472">Membrane</keyword>
<reference evidence="8 9" key="1">
    <citation type="submission" date="2019-05" db="EMBL/GenBank/DDBJ databases">
        <title>Comparative genomics and metabolomics analyses of clavulanic acid producing Streptomyces species provides insight into specialized metabolism and evolution of beta-lactam biosynthetic gene clusters.</title>
        <authorList>
            <person name="Moore M.A."/>
            <person name="Cruz-Morales P."/>
            <person name="Barona Gomez F."/>
            <person name="Kapil T."/>
        </authorList>
    </citation>
    <scope>NUCLEOTIDE SEQUENCE [LARGE SCALE GENOMIC DNA]</scope>
    <source>
        <strain evidence="8 9">NRRL 5741</strain>
    </source>
</reference>
<dbReference type="GO" id="GO:0033573">
    <property type="term" value="C:high-affinity iron permease complex"/>
    <property type="evidence" value="ECO:0007669"/>
    <property type="project" value="InterPro"/>
</dbReference>
<evidence type="ECO:0000256" key="3">
    <source>
        <dbReference type="ARBA" id="ARBA00022692"/>
    </source>
</evidence>
<feature type="compositionally biased region" description="Gly residues" evidence="6">
    <location>
        <begin position="309"/>
        <end position="319"/>
    </location>
</feature>
<keyword evidence="4 7" id="KW-1133">Transmembrane helix</keyword>
<evidence type="ECO:0000256" key="2">
    <source>
        <dbReference type="ARBA" id="ARBA00008333"/>
    </source>
</evidence>
<feature type="transmembrane region" description="Helical" evidence="7">
    <location>
        <begin position="70"/>
        <end position="90"/>
    </location>
</feature>
<proteinExistence type="inferred from homology"/>
<dbReference type="EMBL" id="VCLA01000022">
    <property type="protein sequence ID" value="MQS99134.1"/>
    <property type="molecule type" value="Genomic_DNA"/>
</dbReference>
<dbReference type="Proteomes" id="UP000419138">
    <property type="component" value="Unassembled WGS sequence"/>
</dbReference>
<dbReference type="RefSeq" id="WP_323391036.1">
    <property type="nucleotide sequence ID" value="NZ_JBEPDZ010000017.1"/>
</dbReference>
<dbReference type="Pfam" id="PF03239">
    <property type="entry name" value="FTR1"/>
    <property type="match status" value="1"/>
</dbReference>
<feature type="transmembrane region" description="Helical" evidence="7">
    <location>
        <begin position="102"/>
        <end position="126"/>
    </location>
</feature>
<evidence type="ECO:0000313" key="9">
    <source>
        <dbReference type="Proteomes" id="UP000419138"/>
    </source>
</evidence>
<feature type="region of interest" description="Disordered" evidence="6">
    <location>
        <begin position="259"/>
        <end position="319"/>
    </location>
</feature>
<keyword evidence="9" id="KW-1185">Reference proteome</keyword>
<feature type="transmembrane region" description="Helical" evidence="7">
    <location>
        <begin position="37"/>
        <end position="58"/>
    </location>
</feature>
<accession>A0A646KAA3</accession>
<comment type="similarity">
    <text evidence="2">Belongs to the oxidase-dependent Fe transporter (OFeT) (TC 9.A.10.1) family.</text>
</comment>
<dbReference type="AlphaFoldDB" id="A0A646KAA3"/>
<keyword evidence="3 7" id="KW-0812">Transmembrane</keyword>
<evidence type="ECO:0000256" key="6">
    <source>
        <dbReference type="SAM" id="MobiDB-lite"/>
    </source>
</evidence>
<protein>
    <submittedName>
        <fullName evidence="8">Iron transporter</fullName>
    </submittedName>
</protein>
<evidence type="ECO:0000313" key="8">
    <source>
        <dbReference type="EMBL" id="MQS99134.1"/>
    </source>
</evidence>
<organism evidence="8 9">
    <name type="scientific">Streptomyces jumonjinensis</name>
    <dbReference type="NCBI Taxonomy" id="1945"/>
    <lineage>
        <taxon>Bacteria</taxon>
        <taxon>Bacillati</taxon>
        <taxon>Actinomycetota</taxon>
        <taxon>Actinomycetes</taxon>
        <taxon>Kitasatosporales</taxon>
        <taxon>Streptomycetaceae</taxon>
        <taxon>Streptomyces</taxon>
    </lineage>
</organism>
<name>A0A646KAA3_STRJU</name>
<feature type="transmembrane region" description="Helical" evidence="7">
    <location>
        <begin position="164"/>
        <end position="183"/>
    </location>
</feature>
<feature type="transmembrane region" description="Helical" evidence="7">
    <location>
        <begin position="6"/>
        <end position="25"/>
    </location>
</feature>